<reference evidence="9" key="2">
    <citation type="journal article" date="2021" name="PeerJ">
        <title>Extensive microbial diversity within the chicken gut microbiome revealed by metagenomics and culture.</title>
        <authorList>
            <person name="Gilroy R."/>
            <person name="Ravi A."/>
            <person name="Getino M."/>
            <person name="Pursley I."/>
            <person name="Horton D.L."/>
            <person name="Alikhan N.F."/>
            <person name="Baker D."/>
            <person name="Gharbi K."/>
            <person name="Hall N."/>
            <person name="Watson M."/>
            <person name="Adriaenssens E.M."/>
            <person name="Foster-Nyarko E."/>
            <person name="Jarju S."/>
            <person name="Secka A."/>
            <person name="Antonio M."/>
            <person name="Oren A."/>
            <person name="Chaudhuri R.R."/>
            <person name="La Ragione R."/>
            <person name="Hildebrand F."/>
            <person name="Pallen M.J."/>
        </authorList>
    </citation>
    <scope>NUCLEOTIDE SEQUENCE</scope>
    <source>
        <strain evidence="9">CHK190-19873</strain>
    </source>
</reference>
<feature type="domain" description="Histidine kinase" evidence="8">
    <location>
        <begin position="215"/>
        <end position="432"/>
    </location>
</feature>
<evidence type="ECO:0000313" key="10">
    <source>
        <dbReference type="Proteomes" id="UP000823935"/>
    </source>
</evidence>
<dbReference type="Proteomes" id="UP000823935">
    <property type="component" value="Unassembled WGS sequence"/>
</dbReference>
<dbReference type="PANTHER" id="PTHR43711">
    <property type="entry name" value="TWO-COMPONENT HISTIDINE KINASE"/>
    <property type="match status" value="1"/>
</dbReference>
<evidence type="ECO:0000256" key="6">
    <source>
        <dbReference type="ARBA" id="ARBA00023012"/>
    </source>
</evidence>
<dbReference type="PROSITE" id="PS50109">
    <property type="entry name" value="HIS_KIN"/>
    <property type="match status" value="1"/>
</dbReference>
<dbReference type="SUPFAM" id="SSF55874">
    <property type="entry name" value="ATPase domain of HSP90 chaperone/DNA topoisomerase II/histidine kinase"/>
    <property type="match status" value="1"/>
</dbReference>
<keyword evidence="3" id="KW-0597">Phosphoprotein</keyword>
<dbReference type="InterPro" id="IPR050736">
    <property type="entry name" value="Sensor_HK_Regulatory"/>
</dbReference>
<dbReference type="EMBL" id="DVIQ01000059">
    <property type="protein sequence ID" value="HIS31873.1"/>
    <property type="molecule type" value="Genomic_DNA"/>
</dbReference>
<evidence type="ECO:0000256" key="5">
    <source>
        <dbReference type="ARBA" id="ARBA00022777"/>
    </source>
</evidence>
<dbReference type="Pfam" id="PF02518">
    <property type="entry name" value="HATPase_c"/>
    <property type="match status" value="1"/>
</dbReference>
<feature type="transmembrane region" description="Helical" evidence="7">
    <location>
        <begin position="178"/>
        <end position="195"/>
    </location>
</feature>
<dbReference type="Gene3D" id="3.30.565.10">
    <property type="entry name" value="Histidine kinase-like ATPase, C-terminal domain"/>
    <property type="match status" value="1"/>
</dbReference>
<dbReference type="SUPFAM" id="SSF47384">
    <property type="entry name" value="Homodimeric domain of signal transducing histidine kinase"/>
    <property type="match status" value="1"/>
</dbReference>
<feature type="transmembrane region" description="Helical" evidence="7">
    <location>
        <begin position="12"/>
        <end position="29"/>
    </location>
</feature>
<dbReference type="Gene3D" id="1.10.287.130">
    <property type="match status" value="1"/>
</dbReference>
<dbReference type="InterPro" id="IPR036097">
    <property type="entry name" value="HisK_dim/P_sf"/>
</dbReference>
<evidence type="ECO:0000259" key="8">
    <source>
        <dbReference type="PROSITE" id="PS50109"/>
    </source>
</evidence>
<evidence type="ECO:0000256" key="2">
    <source>
        <dbReference type="ARBA" id="ARBA00012438"/>
    </source>
</evidence>
<protein>
    <recommendedName>
        <fullName evidence="2">histidine kinase</fullName>
        <ecNumber evidence="2">2.7.13.3</ecNumber>
    </recommendedName>
</protein>
<gene>
    <name evidence="9" type="ORF">IAB44_10060</name>
</gene>
<dbReference type="SMART" id="SM00387">
    <property type="entry name" value="HATPase_c"/>
    <property type="match status" value="1"/>
</dbReference>
<dbReference type="InterPro" id="IPR004358">
    <property type="entry name" value="Sig_transdc_His_kin-like_C"/>
</dbReference>
<dbReference type="InterPro" id="IPR003661">
    <property type="entry name" value="HisK_dim/P_dom"/>
</dbReference>
<keyword evidence="6" id="KW-0902">Two-component regulatory system</keyword>
<dbReference type="CDD" id="cd00075">
    <property type="entry name" value="HATPase"/>
    <property type="match status" value="1"/>
</dbReference>
<evidence type="ECO:0000256" key="4">
    <source>
        <dbReference type="ARBA" id="ARBA00022679"/>
    </source>
</evidence>
<dbReference type="SMART" id="SM00388">
    <property type="entry name" value="HisKA"/>
    <property type="match status" value="1"/>
</dbReference>
<proteinExistence type="predicted"/>
<dbReference type="InterPro" id="IPR003594">
    <property type="entry name" value="HATPase_dom"/>
</dbReference>
<evidence type="ECO:0000256" key="7">
    <source>
        <dbReference type="SAM" id="Phobius"/>
    </source>
</evidence>
<dbReference type="PANTHER" id="PTHR43711:SF1">
    <property type="entry name" value="HISTIDINE KINASE 1"/>
    <property type="match status" value="1"/>
</dbReference>
<accession>A0A9D1ETX0</accession>
<dbReference type="InterPro" id="IPR036890">
    <property type="entry name" value="HATPase_C_sf"/>
</dbReference>
<keyword evidence="5 9" id="KW-0418">Kinase</keyword>
<evidence type="ECO:0000256" key="3">
    <source>
        <dbReference type="ARBA" id="ARBA00022553"/>
    </source>
</evidence>
<evidence type="ECO:0000313" key="9">
    <source>
        <dbReference type="EMBL" id="HIS31873.1"/>
    </source>
</evidence>
<comment type="caution">
    <text evidence="9">The sequence shown here is derived from an EMBL/GenBank/DDBJ whole genome shotgun (WGS) entry which is preliminary data.</text>
</comment>
<keyword evidence="7" id="KW-0472">Membrane</keyword>
<reference evidence="9" key="1">
    <citation type="submission" date="2020-10" db="EMBL/GenBank/DDBJ databases">
        <authorList>
            <person name="Gilroy R."/>
        </authorList>
    </citation>
    <scope>NUCLEOTIDE SEQUENCE</scope>
    <source>
        <strain evidence="9">CHK190-19873</strain>
    </source>
</reference>
<dbReference type="InterPro" id="IPR005467">
    <property type="entry name" value="His_kinase_dom"/>
</dbReference>
<sequence>MLRKLQNRLRAVLIAVFMAIVTLILAFSFQNTLQARKTADITYIQRMASLLIYELEADPESPTALLSYYERETQVYSILKDSSGSVLFQSSPETSENLEALAEKVGAMSAETAAASADGQGVTQQGGCVEITGDNRERYLAVPADIRTQAGDRYFLTLFYRQPSMQSLLLKHLPPCCAIWLLALGAILFVSRVLLRRAFEPTERMLQSQKDFVAAASHELKSPLAVIMANVETIQNAGQADSRTQKSLSVIDTECVRMAKLVRDMLFLAASDADKWTIQTEEVNIDTLLITLYEAYEPVCRKKSIRLQLRLRDESYPPLQTDSERLFQILSVFLDNAAAYSPKGSAIELETRQTAKELTFLVIDHGPGIAGKDKPFLFDRFYRADPSRTDKSHFGLGLSVARELARMLSGKIGFEDTPGGGATFFLTLPVKAKAQQ</sequence>
<dbReference type="FunFam" id="1.10.287.130:FF:000001">
    <property type="entry name" value="Two-component sensor histidine kinase"/>
    <property type="match status" value="1"/>
</dbReference>
<dbReference type="GO" id="GO:0000155">
    <property type="term" value="F:phosphorelay sensor kinase activity"/>
    <property type="evidence" value="ECO:0007669"/>
    <property type="project" value="InterPro"/>
</dbReference>
<keyword evidence="7" id="KW-1133">Transmembrane helix</keyword>
<organism evidence="9 10">
    <name type="scientific">Candidatus Limivivens intestinipullorum</name>
    <dbReference type="NCBI Taxonomy" id="2840858"/>
    <lineage>
        <taxon>Bacteria</taxon>
        <taxon>Bacillati</taxon>
        <taxon>Bacillota</taxon>
        <taxon>Clostridia</taxon>
        <taxon>Lachnospirales</taxon>
        <taxon>Lachnospiraceae</taxon>
        <taxon>Lachnospiraceae incertae sedis</taxon>
        <taxon>Candidatus Limivivens</taxon>
    </lineage>
</organism>
<dbReference type="Pfam" id="PF00512">
    <property type="entry name" value="HisKA"/>
    <property type="match status" value="1"/>
</dbReference>
<keyword evidence="4" id="KW-0808">Transferase</keyword>
<dbReference type="PRINTS" id="PR00344">
    <property type="entry name" value="BCTRLSENSOR"/>
</dbReference>
<keyword evidence="7" id="KW-0812">Transmembrane</keyword>
<dbReference type="CDD" id="cd00082">
    <property type="entry name" value="HisKA"/>
    <property type="match status" value="1"/>
</dbReference>
<evidence type="ECO:0000256" key="1">
    <source>
        <dbReference type="ARBA" id="ARBA00000085"/>
    </source>
</evidence>
<comment type="catalytic activity">
    <reaction evidence="1">
        <text>ATP + protein L-histidine = ADP + protein N-phospho-L-histidine.</text>
        <dbReference type="EC" id="2.7.13.3"/>
    </reaction>
</comment>
<dbReference type="EC" id="2.7.13.3" evidence="2"/>
<dbReference type="AlphaFoldDB" id="A0A9D1ETX0"/>
<name>A0A9D1ETX0_9FIRM</name>